<dbReference type="STRING" id="1813019.A2J15_03415"/>
<evidence type="ECO:0000256" key="4">
    <source>
        <dbReference type="ARBA" id="ARBA00022989"/>
    </source>
</evidence>
<dbReference type="InterPro" id="IPR037294">
    <property type="entry name" value="ABC_BtuC-like"/>
</dbReference>
<feature type="transmembrane region" description="Helical" evidence="7">
    <location>
        <begin position="172"/>
        <end position="203"/>
    </location>
</feature>
<evidence type="ECO:0000256" key="3">
    <source>
        <dbReference type="ARBA" id="ARBA00022692"/>
    </source>
</evidence>
<evidence type="ECO:0000256" key="7">
    <source>
        <dbReference type="SAM" id="Phobius"/>
    </source>
</evidence>
<keyword evidence="4 7" id="KW-1133">Transmembrane helix</keyword>
<comment type="similarity">
    <text evidence="2 6">Belongs to the ABC-3 integral membrane protein family.</text>
</comment>
<proteinExistence type="inferred from homology"/>
<protein>
    <submittedName>
        <fullName evidence="8">Metal ABC transporter permease</fullName>
    </submittedName>
</protein>
<evidence type="ECO:0000313" key="8">
    <source>
        <dbReference type="EMBL" id="RQD87805.1"/>
    </source>
</evidence>
<accession>A0A424Z0W8</accession>
<evidence type="ECO:0000256" key="2">
    <source>
        <dbReference type="ARBA" id="ARBA00008034"/>
    </source>
</evidence>
<evidence type="ECO:0000313" key="9">
    <source>
        <dbReference type="Proteomes" id="UP000286095"/>
    </source>
</evidence>
<dbReference type="Gene3D" id="1.10.3470.10">
    <property type="entry name" value="ABC transporter involved in vitamin B12 uptake, BtuC"/>
    <property type="match status" value="1"/>
</dbReference>
<organism evidence="8 9">
    <name type="scientific">Campylobacter hepaticus</name>
    <dbReference type="NCBI Taxonomy" id="1813019"/>
    <lineage>
        <taxon>Bacteria</taxon>
        <taxon>Pseudomonadati</taxon>
        <taxon>Campylobacterota</taxon>
        <taxon>Epsilonproteobacteria</taxon>
        <taxon>Campylobacterales</taxon>
        <taxon>Campylobacteraceae</taxon>
        <taxon>Campylobacter</taxon>
    </lineage>
</organism>
<sequence length="268" mass="29829">MIEILHFTFFQNALLAAILVSIACGIIGTLIMINRLFSMAGAITHGAFGGIGIAFYFSLPILLSTGIFTLFLAFLIAFLSQRFEHRSDSIIAVIWAFGMAIGIILIDLSPSYNTDLMAYLFGSILAVGKEDLWLMGMVDGIVIVLILLFYRQFQSLSFDFEFTKVCGINTNFFHYLLITLMAFCIVISIRLVGLILVMALLSIPSFIAENFTKRLGFIMILASFLSIIFCILGLIFSYYLNLSSGACIITVACFSFLIHFLVKFLLKK</sequence>
<dbReference type="GO" id="GO:0043190">
    <property type="term" value="C:ATP-binding cassette (ABC) transporter complex"/>
    <property type="evidence" value="ECO:0007669"/>
    <property type="project" value="InterPro"/>
</dbReference>
<dbReference type="PANTHER" id="PTHR30477">
    <property type="entry name" value="ABC-TRANSPORTER METAL-BINDING PROTEIN"/>
    <property type="match status" value="1"/>
</dbReference>
<dbReference type="InterPro" id="IPR001626">
    <property type="entry name" value="ABC_TroCD"/>
</dbReference>
<dbReference type="CDD" id="cd06550">
    <property type="entry name" value="TM_ABC_iron-siderophores_like"/>
    <property type="match status" value="1"/>
</dbReference>
<feature type="transmembrane region" description="Helical" evidence="7">
    <location>
        <begin position="53"/>
        <end position="78"/>
    </location>
</feature>
<dbReference type="AlphaFoldDB" id="A0A424Z0W8"/>
<name>A0A424Z0W8_9BACT</name>
<dbReference type="GO" id="GO:0055085">
    <property type="term" value="P:transmembrane transport"/>
    <property type="evidence" value="ECO:0007669"/>
    <property type="project" value="InterPro"/>
</dbReference>
<feature type="transmembrane region" description="Helical" evidence="7">
    <location>
        <begin position="246"/>
        <end position="266"/>
    </location>
</feature>
<feature type="transmembrane region" description="Helical" evidence="7">
    <location>
        <begin position="132"/>
        <end position="151"/>
    </location>
</feature>
<feature type="transmembrane region" description="Helical" evidence="7">
    <location>
        <begin position="215"/>
        <end position="239"/>
    </location>
</feature>
<dbReference type="PANTHER" id="PTHR30477:SF18">
    <property type="entry name" value="METAL TRANSPORT SYSTEM MEMBRANE PROTEIN CT_417-RELATED"/>
    <property type="match status" value="1"/>
</dbReference>
<keyword evidence="5 7" id="KW-0472">Membrane</keyword>
<dbReference type="EMBL" id="QURW01000007">
    <property type="protein sequence ID" value="RQD87805.1"/>
    <property type="molecule type" value="Genomic_DNA"/>
</dbReference>
<evidence type="ECO:0000256" key="6">
    <source>
        <dbReference type="RuleBase" id="RU003943"/>
    </source>
</evidence>
<evidence type="ECO:0000256" key="5">
    <source>
        <dbReference type="ARBA" id="ARBA00023136"/>
    </source>
</evidence>
<keyword evidence="3 6" id="KW-0812">Transmembrane</keyword>
<dbReference type="Proteomes" id="UP000286095">
    <property type="component" value="Unassembled WGS sequence"/>
</dbReference>
<feature type="transmembrane region" description="Helical" evidence="7">
    <location>
        <begin position="90"/>
        <end position="112"/>
    </location>
</feature>
<dbReference type="GO" id="GO:0010043">
    <property type="term" value="P:response to zinc ion"/>
    <property type="evidence" value="ECO:0007669"/>
    <property type="project" value="TreeGrafter"/>
</dbReference>
<dbReference type="SUPFAM" id="SSF81345">
    <property type="entry name" value="ABC transporter involved in vitamin B12 uptake, BtuC"/>
    <property type="match status" value="1"/>
</dbReference>
<comment type="subcellular location">
    <subcellularLocation>
        <location evidence="6">Cell membrane</location>
        <topology evidence="6">Multi-pass membrane protein</topology>
    </subcellularLocation>
    <subcellularLocation>
        <location evidence="1">Membrane</location>
        <topology evidence="1">Multi-pass membrane protein</topology>
    </subcellularLocation>
</comment>
<gene>
    <name evidence="8" type="ORF">DZD40_03620</name>
</gene>
<comment type="caution">
    <text evidence="8">The sequence shown here is derived from an EMBL/GenBank/DDBJ whole genome shotgun (WGS) entry which is preliminary data.</text>
</comment>
<keyword evidence="6" id="KW-0813">Transport</keyword>
<feature type="transmembrane region" description="Helical" evidence="7">
    <location>
        <begin position="12"/>
        <end position="33"/>
    </location>
</feature>
<evidence type="ECO:0000256" key="1">
    <source>
        <dbReference type="ARBA" id="ARBA00004141"/>
    </source>
</evidence>
<dbReference type="RefSeq" id="WP_124134200.1">
    <property type="nucleotide sequence ID" value="NZ_QURW01000007.1"/>
</dbReference>
<dbReference type="Pfam" id="PF00950">
    <property type="entry name" value="ABC-3"/>
    <property type="match status" value="1"/>
</dbReference>
<reference evidence="8 9" key="1">
    <citation type="submission" date="2018-08" db="EMBL/GenBank/DDBJ databases">
        <title>Survival mechanisms of Campylobacter hepaticus identified by genomic analysis and comparative transcriptomic analysis of in vivo and in vitro derived bacteria.</title>
        <authorList>
            <person name="Van T.T.H."/>
            <person name="Moore R.J."/>
        </authorList>
    </citation>
    <scope>NUCLEOTIDE SEQUENCE [LARGE SCALE GENOMIC DNA]</scope>
    <source>
        <strain evidence="8 9">54L</strain>
    </source>
</reference>